<evidence type="ECO:0000313" key="7">
    <source>
        <dbReference type="EMBL" id="ACU68986.1"/>
    </source>
</evidence>
<dbReference type="EMBL" id="CP001700">
    <property type="protein sequence ID" value="ACU68986.1"/>
    <property type="molecule type" value="Genomic_DNA"/>
</dbReference>
<keyword evidence="8" id="KW-1185">Reference proteome</keyword>
<dbReference type="PANTHER" id="PTHR13887:SF14">
    <property type="entry name" value="DISULFIDE BOND FORMATION PROTEIN D"/>
    <property type="match status" value="1"/>
</dbReference>
<accession>C7QFP7</accession>
<dbReference type="AlphaFoldDB" id="C7QFP7"/>
<protein>
    <submittedName>
        <fullName evidence="7">Putative integral membrane protein</fullName>
    </submittedName>
</protein>
<dbReference type="InterPro" id="IPR012336">
    <property type="entry name" value="Thioredoxin-like_fold"/>
</dbReference>
<name>C7QFP7_CATAD</name>
<keyword evidence="3" id="KW-0560">Oxidoreductase</keyword>
<dbReference type="PANTHER" id="PTHR13887">
    <property type="entry name" value="GLUTATHIONE S-TRANSFERASE KAPPA"/>
    <property type="match status" value="1"/>
</dbReference>
<comment type="similarity">
    <text evidence="1">Belongs to the thioredoxin family. DsbA subfamily.</text>
</comment>
<keyword evidence="2" id="KW-0732">Signal</keyword>
<evidence type="ECO:0000256" key="1">
    <source>
        <dbReference type="ARBA" id="ARBA00005791"/>
    </source>
</evidence>
<dbReference type="eggNOG" id="COG1651">
    <property type="taxonomic scope" value="Bacteria"/>
</dbReference>
<dbReference type="Pfam" id="PF13462">
    <property type="entry name" value="Thioredoxin_4"/>
    <property type="match status" value="1"/>
</dbReference>
<dbReference type="OrthoDB" id="117402at2"/>
<dbReference type="STRING" id="479433.Caci_0031"/>
<reference evidence="7 8" key="1">
    <citation type="journal article" date="2009" name="Stand. Genomic Sci.">
        <title>Complete genome sequence of Catenulispora acidiphila type strain (ID 139908).</title>
        <authorList>
            <person name="Copeland A."/>
            <person name="Lapidus A."/>
            <person name="Glavina Del Rio T."/>
            <person name="Nolan M."/>
            <person name="Lucas S."/>
            <person name="Chen F."/>
            <person name="Tice H."/>
            <person name="Cheng J.F."/>
            <person name="Bruce D."/>
            <person name="Goodwin L."/>
            <person name="Pitluck S."/>
            <person name="Mikhailova N."/>
            <person name="Pati A."/>
            <person name="Ivanova N."/>
            <person name="Mavromatis K."/>
            <person name="Chen A."/>
            <person name="Palaniappan K."/>
            <person name="Chain P."/>
            <person name="Land M."/>
            <person name="Hauser L."/>
            <person name="Chang Y.J."/>
            <person name="Jeffries C.D."/>
            <person name="Chertkov O."/>
            <person name="Brettin T."/>
            <person name="Detter J.C."/>
            <person name="Han C."/>
            <person name="Ali Z."/>
            <person name="Tindall B.J."/>
            <person name="Goker M."/>
            <person name="Bristow J."/>
            <person name="Eisen J.A."/>
            <person name="Markowitz V."/>
            <person name="Hugenholtz P."/>
            <person name="Kyrpides N.C."/>
            <person name="Klenk H.P."/>
        </authorList>
    </citation>
    <scope>NUCLEOTIDE SEQUENCE [LARGE SCALE GENOMIC DNA]</scope>
    <source>
        <strain evidence="8">DSM 44928 / JCM 14897 / NBRC 102108 / NRRL B-24433 / ID139908</strain>
    </source>
</reference>
<feature type="domain" description="Thioredoxin-like fold" evidence="6">
    <location>
        <begin position="92"/>
        <end position="255"/>
    </location>
</feature>
<dbReference type="GO" id="GO:0016491">
    <property type="term" value="F:oxidoreductase activity"/>
    <property type="evidence" value="ECO:0007669"/>
    <property type="project" value="UniProtKB-KW"/>
</dbReference>
<evidence type="ECO:0000256" key="5">
    <source>
        <dbReference type="ARBA" id="ARBA00023284"/>
    </source>
</evidence>
<proteinExistence type="inferred from homology"/>
<keyword evidence="4" id="KW-1015">Disulfide bond</keyword>
<dbReference type="InterPro" id="IPR036249">
    <property type="entry name" value="Thioredoxin-like_sf"/>
</dbReference>
<dbReference type="Gene3D" id="3.40.30.10">
    <property type="entry name" value="Glutaredoxin"/>
    <property type="match status" value="1"/>
</dbReference>
<dbReference type="KEGG" id="cai:Caci_0031"/>
<evidence type="ECO:0000259" key="6">
    <source>
        <dbReference type="Pfam" id="PF13462"/>
    </source>
</evidence>
<dbReference type="Proteomes" id="UP000000851">
    <property type="component" value="Chromosome"/>
</dbReference>
<organism evidence="7 8">
    <name type="scientific">Catenulispora acidiphila (strain DSM 44928 / JCM 14897 / NBRC 102108 / NRRL B-24433 / ID139908)</name>
    <dbReference type="NCBI Taxonomy" id="479433"/>
    <lineage>
        <taxon>Bacteria</taxon>
        <taxon>Bacillati</taxon>
        <taxon>Actinomycetota</taxon>
        <taxon>Actinomycetes</taxon>
        <taxon>Catenulisporales</taxon>
        <taxon>Catenulisporaceae</taxon>
        <taxon>Catenulispora</taxon>
    </lineage>
</organism>
<evidence type="ECO:0000256" key="3">
    <source>
        <dbReference type="ARBA" id="ARBA00023002"/>
    </source>
</evidence>
<dbReference type="SUPFAM" id="SSF52833">
    <property type="entry name" value="Thioredoxin-like"/>
    <property type="match status" value="1"/>
</dbReference>
<sequence length="276" mass="28354">MTDEAWENGLREVMTGAAGSTRVAPPPTDAILRGGRSSLRLRNGLTGSGVLGMVAAAVIVGTSFGGGATVGSVQQAGTTSTSAQPPQAQDAAVTLGPASAKTKVVVYEDYRCPPCRDVEAGTSAYLTEEADSGKIQVEYRAVNLIDRNGQTSGSGSTAAGNAVQCAADRGDFSAYRSAVYAHQPQENLDAFTSSALLITIARTIPGLDTAAFEKCVDDQPYAAAISSNYTRAFTTAHCTGVPCISVDGQQWTGSIPEGADVGKIINAWLAQKISAA</sequence>
<dbReference type="HOGENOM" id="CLU_000288_47_3_11"/>
<gene>
    <name evidence="7" type="ordered locus">Caci_0031</name>
</gene>
<evidence type="ECO:0000256" key="4">
    <source>
        <dbReference type="ARBA" id="ARBA00023157"/>
    </source>
</evidence>
<evidence type="ECO:0000256" key="2">
    <source>
        <dbReference type="ARBA" id="ARBA00022729"/>
    </source>
</evidence>
<keyword evidence="5" id="KW-0676">Redox-active center</keyword>
<evidence type="ECO:0000313" key="8">
    <source>
        <dbReference type="Proteomes" id="UP000000851"/>
    </source>
</evidence>
<dbReference type="RefSeq" id="WP_012784281.1">
    <property type="nucleotide sequence ID" value="NC_013131.1"/>
</dbReference>
<dbReference type="InParanoid" id="C7QFP7"/>